<dbReference type="CDD" id="cd00608">
    <property type="entry name" value="GalT"/>
    <property type="match status" value="1"/>
</dbReference>
<dbReference type="PANTHER" id="PTHR11943:SF1">
    <property type="entry name" value="GALACTOSE-1-PHOSPHATE URIDYLYLTRANSFERASE"/>
    <property type="match status" value="1"/>
</dbReference>
<evidence type="ECO:0000256" key="8">
    <source>
        <dbReference type="ARBA" id="ARBA00022695"/>
    </source>
</evidence>
<evidence type="ECO:0000313" key="17">
    <source>
        <dbReference type="EMBL" id="UQX89111.1"/>
    </source>
</evidence>
<dbReference type="SUPFAM" id="SSF54197">
    <property type="entry name" value="HIT-like"/>
    <property type="match status" value="2"/>
</dbReference>
<dbReference type="GO" id="GO:0008108">
    <property type="term" value="F:UDP-glucose:hexose-1-phosphate uridylyltransferase activity"/>
    <property type="evidence" value="ECO:0007669"/>
    <property type="project" value="UniProtKB-EC"/>
</dbReference>
<dbReference type="Proteomes" id="UP001056336">
    <property type="component" value="Chromosome"/>
</dbReference>
<keyword evidence="11 14" id="KW-0299">Galactose metabolism</keyword>
<evidence type="ECO:0000256" key="5">
    <source>
        <dbReference type="ARBA" id="ARBA00012384"/>
    </source>
</evidence>
<dbReference type="Gene3D" id="3.30.428.10">
    <property type="entry name" value="HIT-like"/>
    <property type="match status" value="2"/>
</dbReference>
<dbReference type="NCBIfam" id="TIGR00209">
    <property type="entry name" value="galT_1"/>
    <property type="match status" value="1"/>
</dbReference>
<keyword evidence="9 14" id="KW-0479">Metal-binding</keyword>
<organism evidence="17 18">
    <name type="scientific">Jatrophihabitans telluris</name>
    <dbReference type="NCBI Taxonomy" id="2038343"/>
    <lineage>
        <taxon>Bacteria</taxon>
        <taxon>Bacillati</taxon>
        <taxon>Actinomycetota</taxon>
        <taxon>Actinomycetes</taxon>
        <taxon>Jatrophihabitantales</taxon>
        <taxon>Jatrophihabitantaceae</taxon>
        <taxon>Jatrophihabitans</taxon>
    </lineage>
</organism>
<keyword evidence="10" id="KW-0862">Zinc</keyword>
<comment type="pathway">
    <text evidence="3 14">Carbohydrate metabolism; galactose metabolism.</text>
</comment>
<dbReference type="PIRSF" id="PIRSF000808">
    <property type="entry name" value="GalT"/>
    <property type="match status" value="1"/>
</dbReference>
<comment type="cofactor">
    <cofactor evidence="2">
        <name>Zn(2+)</name>
        <dbReference type="ChEBI" id="CHEBI:29105"/>
    </cofactor>
</comment>
<keyword evidence="8 14" id="KW-0548">Nucleotidyltransferase</keyword>
<evidence type="ECO:0000256" key="14">
    <source>
        <dbReference type="RuleBase" id="RU000506"/>
    </source>
</evidence>
<dbReference type="PANTHER" id="PTHR11943">
    <property type="entry name" value="GALACTOSE-1-PHOSPHATE URIDYLYLTRANSFERASE"/>
    <property type="match status" value="1"/>
</dbReference>
<comment type="similarity">
    <text evidence="4 14">Belongs to the galactose-1-phosphate uridylyltransferase type 1 family.</text>
</comment>
<accession>A0ABY4QZN1</accession>
<dbReference type="InterPro" id="IPR019779">
    <property type="entry name" value="GalP_UDPtransf1_His-AS"/>
</dbReference>
<evidence type="ECO:0000259" key="16">
    <source>
        <dbReference type="Pfam" id="PF02744"/>
    </source>
</evidence>
<name>A0ABY4QZN1_9ACTN</name>
<dbReference type="InterPro" id="IPR005849">
    <property type="entry name" value="GalP_Utransf_N"/>
</dbReference>
<proteinExistence type="inferred from homology"/>
<dbReference type="Pfam" id="PF02744">
    <property type="entry name" value="GalP_UDP_tr_C"/>
    <property type="match status" value="1"/>
</dbReference>
<dbReference type="EC" id="2.7.7.12" evidence="5 13"/>
<dbReference type="EMBL" id="CP097332">
    <property type="protein sequence ID" value="UQX89111.1"/>
    <property type="molecule type" value="Genomic_DNA"/>
</dbReference>
<protein>
    <recommendedName>
        <fullName evidence="6 13">Galactose-1-phosphate uridylyltransferase</fullName>
        <ecNumber evidence="5 13">2.7.7.12</ecNumber>
    </recommendedName>
</protein>
<keyword evidence="12 14" id="KW-0119">Carbohydrate metabolism</keyword>
<evidence type="ECO:0000259" key="15">
    <source>
        <dbReference type="Pfam" id="PF01087"/>
    </source>
</evidence>
<evidence type="ECO:0000313" key="18">
    <source>
        <dbReference type="Proteomes" id="UP001056336"/>
    </source>
</evidence>
<evidence type="ECO:0000256" key="13">
    <source>
        <dbReference type="NCBIfam" id="TIGR00209"/>
    </source>
</evidence>
<evidence type="ECO:0000256" key="3">
    <source>
        <dbReference type="ARBA" id="ARBA00004947"/>
    </source>
</evidence>
<dbReference type="Pfam" id="PF01087">
    <property type="entry name" value="GalP_UDP_transf"/>
    <property type="match status" value="1"/>
</dbReference>
<feature type="domain" description="Galactose-1-phosphate uridyl transferase C-terminal" evidence="16">
    <location>
        <begin position="209"/>
        <end position="325"/>
    </location>
</feature>
<evidence type="ECO:0000256" key="10">
    <source>
        <dbReference type="ARBA" id="ARBA00022833"/>
    </source>
</evidence>
<dbReference type="InterPro" id="IPR001937">
    <property type="entry name" value="GalP_UDPtransf1"/>
</dbReference>
<evidence type="ECO:0000256" key="12">
    <source>
        <dbReference type="ARBA" id="ARBA00023277"/>
    </source>
</evidence>
<evidence type="ECO:0000256" key="6">
    <source>
        <dbReference type="ARBA" id="ARBA00016340"/>
    </source>
</evidence>
<dbReference type="InterPro" id="IPR005850">
    <property type="entry name" value="GalP_Utransf_C"/>
</dbReference>
<feature type="domain" description="Galactose-1-phosphate uridyl transferase N-terminal" evidence="15">
    <location>
        <begin position="39"/>
        <end position="199"/>
    </location>
</feature>
<evidence type="ECO:0000256" key="4">
    <source>
        <dbReference type="ARBA" id="ARBA00010951"/>
    </source>
</evidence>
<dbReference type="PROSITE" id="PS00117">
    <property type="entry name" value="GAL_P_UDP_TRANSF_I"/>
    <property type="match status" value="1"/>
</dbReference>
<reference evidence="17" key="2">
    <citation type="submission" date="2022-05" db="EMBL/GenBank/DDBJ databases">
        <authorList>
            <person name="Kim J.-S."/>
            <person name="Lee K."/>
            <person name="Suh M."/>
            <person name="Eom M."/>
            <person name="Kim J.-S."/>
            <person name="Kim D.-S."/>
            <person name="Ko S.-H."/>
            <person name="Shin Y."/>
            <person name="Lee J.-S."/>
        </authorList>
    </citation>
    <scope>NUCLEOTIDE SEQUENCE</scope>
    <source>
        <strain evidence="17">N237</strain>
    </source>
</reference>
<evidence type="ECO:0000256" key="7">
    <source>
        <dbReference type="ARBA" id="ARBA00022679"/>
    </source>
</evidence>
<dbReference type="InterPro" id="IPR036265">
    <property type="entry name" value="HIT-like_sf"/>
</dbReference>
<evidence type="ECO:0000256" key="2">
    <source>
        <dbReference type="ARBA" id="ARBA00001947"/>
    </source>
</evidence>
<keyword evidence="7 14" id="KW-0808">Transferase</keyword>
<comment type="catalytic activity">
    <reaction evidence="1 14">
        <text>alpha-D-galactose 1-phosphate + UDP-alpha-D-glucose = alpha-D-glucose 1-phosphate + UDP-alpha-D-galactose</text>
        <dbReference type="Rhea" id="RHEA:13989"/>
        <dbReference type="ChEBI" id="CHEBI:58336"/>
        <dbReference type="ChEBI" id="CHEBI:58601"/>
        <dbReference type="ChEBI" id="CHEBI:58885"/>
        <dbReference type="ChEBI" id="CHEBI:66914"/>
        <dbReference type="EC" id="2.7.7.12"/>
    </reaction>
</comment>
<reference evidence="17" key="1">
    <citation type="journal article" date="2018" name="Int. J. Syst. Evol. Microbiol.">
        <title>Jatrophihabitans telluris sp. nov., isolated from sediment soil of lava forest wetlands and the emended description of the genus Jatrophihabitans.</title>
        <authorList>
            <person name="Lee K.C."/>
            <person name="Suh M.K."/>
            <person name="Eom M.K."/>
            <person name="Kim K.K."/>
            <person name="Kim J.S."/>
            <person name="Kim D.S."/>
            <person name="Ko S.H."/>
            <person name="Shin Y.K."/>
            <person name="Lee J.S."/>
        </authorList>
    </citation>
    <scope>NUCLEOTIDE SEQUENCE</scope>
    <source>
        <strain evidence="17">N237</strain>
    </source>
</reference>
<gene>
    <name evidence="17" type="primary">galT</name>
    <name evidence="17" type="ORF">M6D93_03690</name>
</gene>
<dbReference type="RefSeq" id="WP_249773007.1">
    <property type="nucleotide sequence ID" value="NZ_CP097332.1"/>
</dbReference>
<sequence length="362" mass="40724">MTTRQHFTLADGRDIFYFDLKPGQDRSAPDTRELPETATSSQIRWDPLFSEWAVVAGHRQSRTYKPPAELCPLDPTRDANNPTEIPAPDYDVVVFENRFPSLTTDAAASFPDIHEFPFRSGPGAGRCEVVCFTSDHDTSFAQLDSAHARTVFDALADRTAELSTIESIAYVFCFENRGEEIGVTLSHPHGQIYGYPFVPPRMRNAAETAAAYERDHGACLRCELLQREIDVAERIVVRTEHWTALVPFAARWPYEVRIIANRHVPDLPALNDAERDDLAEIYLDVLRRFDGLFDTPAPYIAGWHQAPIREFRDSWHLGAEIFTIRRAPGKLKYLAGSESGAAVWINDVSPEIAAARLRGEPV</sequence>
<keyword evidence="18" id="KW-1185">Reference proteome</keyword>
<evidence type="ECO:0000256" key="11">
    <source>
        <dbReference type="ARBA" id="ARBA00023144"/>
    </source>
</evidence>
<evidence type="ECO:0000256" key="1">
    <source>
        <dbReference type="ARBA" id="ARBA00001107"/>
    </source>
</evidence>
<evidence type="ECO:0000256" key="9">
    <source>
        <dbReference type="ARBA" id="ARBA00022723"/>
    </source>
</evidence>